<dbReference type="Proteomes" id="UP000077521">
    <property type="component" value="Unassembled WGS sequence"/>
</dbReference>
<dbReference type="AlphaFoldDB" id="A0A177TWD3"/>
<name>A0A177TWD3_9BASI</name>
<proteinExistence type="predicted"/>
<evidence type="ECO:0000313" key="3">
    <source>
        <dbReference type="Proteomes" id="UP000077521"/>
    </source>
</evidence>
<protein>
    <submittedName>
        <fullName evidence="2">Uncharacterized protein</fullName>
    </submittedName>
</protein>
<evidence type="ECO:0000256" key="1">
    <source>
        <dbReference type="SAM" id="MobiDB-lite"/>
    </source>
</evidence>
<dbReference type="EMBL" id="LWDF02000128">
    <property type="protein sequence ID" value="KAE8257046.1"/>
    <property type="molecule type" value="Genomic_DNA"/>
</dbReference>
<sequence>MKAASILLRSVASSSRLAVRQSHQLHRVALATPQVTCHLRTVPSTQPRTFTTTSPSRASESTTPPNDPENDPGNILRRLSENPAAMASIMKLMTVIKDEGGVDIGQGIRPDGSVDPDSVAKRPSMFEMAKMMMNGKIRDAVKEVHAELLKAGIELTPERVSAILQADELIRGLKK</sequence>
<organism evidence="2 3">
    <name type="scientific">Tilletia indica</name>
    <dbReference type="NCBI Taxonomy" id="43049"/>
    <lineage>
        <taxon>Eukaryota</taxon>
        <taxon>Fungi</taxon>
        <taxon>Dikarya</taxon>
        <taxon>Basidiomycota</taxon>
        <taxon>Ustilaginomycotina</taxon>
        <taxon>Exobasidiomycetes</taxon>
        <taxon>Tilletiales</taxon>
        <taxon>Tilletiaceae</taxon>
        <taxon>Tilletia</taxon>
    </lineage>
</organism>
<feature type="region of interest" description="Disordered" evidence="1">
    <location>
        <begin position="39"/>
        <end position="73"/>
    </location>
</feature>
<keyword evidence="3" id="KW-1185">Reference proteome</keyword>
<gene>
    <name evidence="2" type="ORF">A4X13_0g2617</name>
</gene>
<accession>A0A177TWD3</accession>
<reference evidence="2" key="2">
    <citation type="journal article" date="2019" name="IMA Fungus">
        <title>Genome sequencing and comparison of five Tilletia species to identify candidate genes for the detection of regulated species infecting wheat.</title>
        <authorList>
            <person name="Nguyen H.D.T."/>
            <person name="Sultana T."/>
            <person name="Kesanakurti P."/>
            <person name="Hambleton S."/>
        </authorList>
    </citation>
    <scope>NUCLEOTIDE SEQUENCE</scope>
    <source>
        <strain evidence="2">DAOMC 236416</strain>
    </source>
</reference>
<comment type="caution">
    <text evidence="2">The sequence shown here is derived from an EMBL/GenBank/DDBJ whole genome shotgun (WGS) entry which is preliminary data.</text>
</comment>
<evidence type="ECO:0000313" key="2">
    <source>
        <dbReference type="EMBL" id="KAE8257046.1"/>
    </source>
</evidence>
<feature type="compositionally biased region" description="Polar residues" evidence="1">
    <location>
        <begin position="42"/>
        <end position="64"/>
    </location>
</feature>
<reference evidence="2" key="1">
    <citation type="submission" date="2016-04" db="EMBL/GenBank/DDBJ databases">
        <authorList>
            <person name="Nguyen H.D."/>
            <person name="Samba Siva P."/>
            <person name="Cullis J."/>
            <person name="Levesque C.A."/>
            <person name="Hambleton S."/>
        </authorList>
    </citation>
    <scope>NUCLEOTIDE SEQUENCE</scope>
    <source>
        <strain evidence="2">DAOMC 236416</strain>
    </source>
</reference>